<gene>
    <name evidence="1" type="ORF">DN068_05450</name>
</gene>
<protein>
    <recommendedName>
        <fullName evidence="3">T9SS C-terminal target domain-containing protein</fullName>
    </recommendedName>
</protein>
<evidence type="ECO:0008006" key="3">
    <source>
        <dbReference type="Google" id="ProtNLM"/>
    </source>
</evidence>
<evidence type="ECO:0000313" key="1">
    <source>
        <dbReference type="EMBL" id="PZF73787.1"/>
    </source>
</evidence>
<name>A0A2W2BD49_9BACT</name>
<dbReference type="Proteomes" id="UP000248745">
    <property type="component" value="Unassembled WGS sequence"/>
</dbReference>
<sequence length="1324" mass="145653">MLVNSKKWLSLAMTTVFTGVGLLATARPNQNFNGQRMTNGTQRTTASRDCKPATSAIDLDINNVRARLMTGGDMWWDQGKDVAAYEVPKGSGKSSLFAGSAWIGGYDPQGNLKVAAQTYRQDGNDYWPGPLEAGAYTTSSATCSEWDRFWRVERSDINTFRDLIKKGSVPDESDPAYAPIYQWPAHGNTKAIGNSGAPLDLLTATTRDYAPYIDVSGPGGKPDGIYNPQYGDYPDILGDQYIWWVFNDEGNIKMQTQTDAIGMEVQASAFAFSTKDNLNNATFYNYRMINRSPSTLDTAFIATWTDADLGYAFDDFIGCDTARGLGILYNGKSIDGNGEPSSYGSQVPMVGVDFFIGPKRFIPNPNKPGTDTAIKLKMTAFTYFNNDNSAIGNPTNGQQIYGYMTGTNRGGQRFSYDWDGTAGHTSVAYGKGPLIKFAYVGEPDNTSSWSECTCGNKPYDRRFIHSSGPFQLQAGSIDRSQNDVTIGAVWVADVGGCPNTSFKKIRVADDEAQELFDNNFKTIEGPEAPRLVIREMDRKLVFYIMNDSNSTNFQEKFGYDLSDQKYRVASPKTRHFKDSLYKFEGYRIFQLKNSQISAAQIFDENGQVDQTVAAEVFQTDIRNGVSRIVNYSKATDISDTTWAYSVKVTGKDSGIVHSFSLQTDRFASTKDPRFVNYRNYYFVAIAYSYNQFAPFNAKLSDSTQDVPYLESAHGAGGVPIPIVVGMPNPANGDMGTTLNADYGSGVIVKRIEGIGNGANFISMDAASETAALDPNNNFEIGNPTYVAGQSPVNVKVVDPRKVQKGNWELFITGTQYADQTKGIIPTQGSWKLVYNGGQDVIYSERDLSVYNEQILENYGISVGLTQTVRPGDDQINSNGLVGSDVTFADPGTAWLTGVIDQESKNLQNWIRSGKNKEDSVNPCNYNDYALDTVGQFYENLMPNNALVAKTWAPFPLATAENRPACGFGVIPNNTSSVNGMYQLHGVDIVMTSDRTKWTRCVVFEMEDDPTLAEGGAAKYRPRKHLSWTGDVDGSGAPVYDQSDSGRSWFPGYAVDQETGVRLNVIFGEDSWLKTQNGADMIWNPTTPLQINGDGSGTIGNVINGGKHYIYVLGTKYDEGQGTITALQSTNALNVQNYFKNTFMWVGLPTLTAGFNLKSLKDGIIPTETRLRIRVSRPYAQYLPTGQTAINGNLPYYTFSTDGLAPVALTDNSHGNKDSVADLMAVVPNPYYGYSGYEVNRVGTTVRIINLPRRATVSIYSLDGTLVRRLEKDNANVSYLDWDILNAKSLPIASGMYLIHINAEGVGERIIRWFGAMRPVDITNY</sequence>
<proteinExistence type="predicted"/>
<evidence type="ECO:0000313" key="2">
    <source>
        <dbReference type="Proteomes" id="UP000248745"/>
    </source>
</evidence>
<dbReference type="Gene3D" id="2.60.40.4070">
    <property type="match status" value="1"/>
</dbReference>
<reference evidence="1 2" key="1">
    <citation type="submission" date="2018-06" db="EMBL/GenBank/DDBJ databases">
        <title>Mucibacter soli gen. nov., sp. nov., a new member of the family Chitinophagaceae producing mucin.</title>
        <authorList>
            <person name="Kim M.-K."/>
            <person name="Park S."/>
            <person name="Kim T.-S."/>
            <person name="Joung Y."/>
            <person name="Han J.-H."/>
            <person name="Kim S.B."/>
        </authorList>
    </citation>
    <scope>NUCLEOTIDE SEQUENCE [LARGE SCALE GENOMIC DNA]</scope>
    <source>
        <strain evidence="1 2">R1-15</strain>
    </source>
</reference>
<accession>A0A2W2BD49</accession>
<dbReference type="OrthoDB" id="9807496at2"/>
<dbReference type="RefSeq" id="WP_110997885.1">
    <property type="nucleotide sequence ID" value="NZ_QKTW01000009.1"/>
</dbReference>
<comment type="caution">
    <text evidence="1">The sequence shown here is derived from an EMBL/GenBank/DDBJ whole genome shotgun (WGS) entry which is preliminary data.</text>
</comment>
<dbReference type="EMBL" id="QKTW01000009">
    <property type="protein sequence ID" value="PZF73787.1"/>
    <property type="molecule type" value="Genomic_DNA"/>
</dbReference>
<keyword evidence="2" id="KW-1185">Reference proteome</keyword>
<organism evidence="1 2">
    <name type="scientific">Taibaiella soli</name>
    <dbReference type="NCBI Taxonomy" id="1649169"/>
    <lineage>
        <taxon>Bacteria</taxon>
        <taxon>Pseudomonadati</taxon>
        <taxon>Bacteroidota</taxon>
        <taxon>Chitinophagia</taxon>
        <taxon>Chitinophagales</taxon>
        <taxon>Chitinophagaceae</taxon>
        <taxon>Taibaiella</taxon>
    </lineage>
</organism>